<dbReference type="HOGENOM" id="CLU_2638786_0_0_1"/>
<dbReference type="InParanoid" id="A0A0D0CGH9"/>
<feature type="non-terminal residue" evidence="1">
    <location>
        <position position="77"/>
    </location>
</feature>
<reference evidence="2" key="2">
    <citation type="submission" date="2015-01" db="EMBL/GenBank/DDBJ databases">
        <title>Evolutionary Origins and Diversification of the Mycorrhizal Mutualists.</title>
        <authorList>
            <consortium name="DOE Joint Genome Institute"/>
            <consortium name="Mycorrhizal Genomics Consortium"/>
            <person name="Kohler A."/>
            <person name="Kuo A."/>
            <person name="Nagy L.G."/>
            <person name="Floudas D."/>
            <person name="Copeland A."/>
            <person name="Barry K.W."/>
            <person name="Cichocki N."/>
            <person name="Veneault-Fourrey C."/>
            <person name="LaButti K."/>
            <person name="Lindquist E.A."/>
            <person name="Lipzen A."/>
            <person name="Lundell T."/>
            <person name="Morin E."/>
            <person name="Murat C."/>
            <person name="Riley R."/>
            <person name="Ohm R."/>
            <person name="Sun H."/>
            <person name="Tunlid A."/>
            <person name="Henrissat B."/>
            <person name="Grigoriev I.V."/>
            <person name="Hibbett D.S."/>
            <person name="Martin F."/>
        </authorList>
    </citation>
    <scope>NUCLEOTIDE SEQUENCE [LARGE SCALE GENOMIC DNA]</scope>
    <source>
        <strain evidence="2">Ve08.2h10</strain>
    </source>
</reference>
<dbReference type="AlphaFoldDB" id="A0A0D0CGH9"/>
<protein>
    <submittedName>
        <fullName evidence="1">Uncharacterized protein</fullName>
    </submittedName>
</protein>
<evidence type="ECO:0000313" key="2">
    <source>
        <dbReference type="Proteomes" id="UP000054538"/>
    </source>
</evidence>
<name>A0A0D0CGH9_9AGAM</name>
<sequence>MIRWGCGWSPHLSSTMVQRTLQSFTLTASSVVLICSQFMVWRSSQDTEHVTFHNSLNLYRGFYINHFIDHHTFKLVS</sequence>
<proteinExistence type="predicted"/>
<evidence type="ECO:0000313" key="1">
    <source>
        <dbReference type="EMBL" id="KIK74403.1"/>
    </source>
</evidence>
<gene>
    <name evidence="1" type="ORF">PAXRUDRAFT_790748</name>
</gene>
<reference evidence="1 2" key="1">
    <citation type="submission" date="2014-04" db="EMBL/GenBank/DDBJ databases">
        <authorList>
            <consortium name="DOE Joint Genome Institute"/>
            <person name="Kuo A."/>
            <person name="Kohler A."/>
            <person name="Jargeat P."/>
            <person name="Nagy L.G."/>
            <person name="Floudas D."/>
            <person name="Copeland A."/>
            <person name="Barry K.W."/>
            <person name="Cichocki N."/>
            <person name="Veneault-Fourrey C."/>
            <person name="LaButti K."/>
            <person name="Lindquist E.A."/>
            <person name="Lipzen A."/>
            <person name="Lundell T."/>
            <person name="Morin E."/>
            <person name="Murat C."/>
            <person name="Sun H."/>
            <person name="Tunlid A."/>
            <person name="Henrissat B."/>
            <person name="Grigoriev I.V."/>
            <person name="Hibbett D.S."/>
            <person name="Martin F."/>
            <person name="Nordberg H.P."/>
            <person name="Cantor M.N."/>
            <person name="Hua S.X."/>
        </authorList>
    </citation>
    <scope>NUCLEOTIDE SEQUENCE [LARGE SCALE GENOMIC DNA]</scope>
    <source>
        <strain evidence="1 2">Ve08.2h10</strain>
    </source>
</reference>
<organism evidence="1 2">
    <name type="scientific">Paxillus rubicundulus Ve08.2h10</name>
    <dbReference type="NCBI Taxonomy" id="930991"/>
    <lineage>
        <taxon>Eukaryota</taxon>
        <taxon>Fungi</taxon>
        <taxon>Dikarya</taxon>
        <taxon>Basidiomycota</taxon>
        <taxon>Agaricomycotina</taxon>
        <taxon>Agaricomycetes</taxon>
        <taxon>Agaricomycetidae</taxon>
        <taxon>Boletales</taxon>
        <taxon>Paxilineae</taxon>
        <taxon>Paxillaceae</taxon>
        <taxon>Paxillus</taxon>
    </lineage>
</organism>
<keyword evidence="2" id="KW-1185">Reference proteome</keyword>
<dbReference type="Proteomes" id="UP000054538">
    <property type="component" value="Unassembled WGS sequence"/>
</dbReference>
<dbReference type="EMBL" id="KN828895">
    <property type="protein sequence ID" value="KIK74403.1"/>
    <property type="molecule type" value="Genomic_DNA"/>
</dbReference>
<accession>A0A0D0CGH9</accession>